<dbReference type="Gene3D" id="1.10.510.10">
    <property type="entry name" value="Transferase(Phosphotransferase) domain 1"/>
    <property type="match status" value="1"/>
</dbReference>
<keyword evidence="4 9" id="KW-0547">Nucleotide-binding</keyword>
<dbReference type="Pfam" id="PF00069">
    <property type="entry name" value="Pkinase"/>
    <property type="match status" value="1"/>
</dbReference>
<feature type="compositionally biased region" description="Basic and acidic residues" evidence="10">
    <location>
        <begin position="403"/>
        <end position="414"/>
    </location>
</feature>
<accession>A0ABY8U7A9</accession>
<feature type="region of interest" description="Disordered" evidence="10">
    <location>
        <begin position="559"/>
        <end position="667"/>
    </location>
</feature>
<gene>
    <name evidence="12" type="ORF">OEZ85_012635</name>
</gene>
<comment type="catalytic activity">
    <reaction evidence="8">
        <text>L-seryl-[protein] + ATP = O-phospho-L-seryl-[protein] + ADP + H(+)</text>
        <dbReference type="Rhea" id="RHEA:17989"/>
        <dbReference type="Rhea" id="RHEA-COMP:9863"/>
        <dbReference type="Rhea" id="RHEA-COMP:11604"/>
        <dbReference type="ChEBI" id="CHEBI:15378"/>
        <dbReference type="ChEBI" id="CHEBI:29999"/>
        <dbReference type="ChEBI" id="CHEBI:30616"/>
        <dbReference type="ChEBI" id="CHEBI:83421"/>
        <dbReference type="ChEBI" id="CHEBI:456216"/>
        <dbReference type="EC" id="2.7.11.1"/>
    </reaction>
</comment>
<dbReference type="InterPro" id="IPR000719">
    <property type="entry name" value="Prot_kinase_dom"/>
</dbReference>
<evidence type="ECO:0000259" key="11">
    <source>
        <dbReference type="PROSITE" id="PS50011"/>
    </source>
</evidence>
<feature type="domain" description="Protein kinase" evidence="11">
    <location>
        <begin position="1"/>
        <end position="264"/>
    </location>
</feature>
<evidence type="ECO:0000256" key="1">
    <source>
        <dbReference type="ARBA" id="ARBA00012513"/>
    </source>
</evidence>
<dbReference type="SMART" id="SM00220">
    <property type="entry name" value="S_TKc"/>
    <property type="match status" value="1"/>
</dbReference>
<feature type="compositionally biased region" description="Low complexity" evidence="10">
    <location>
        <begin position="309"/>
        <end position="350"/>
    </location>
</feature>
<evidence type="ECO:0000313" key="13">
    <source>
        <dbReference type="Proteomes" id="UP001244341"/>
    </source>
</evidence>
<dbReference type="PROSITE" id="PS00107">
    <property type="entry name" value="PROTEIN_KINASE_ATP"/>
    <property type="match status" value="1"/>
</dbReference>
<dbReference type="PROSITE" id="PS00108">
    <property type="entry name" value="PROTEIN_KINASE_ST"/>
    <property type="match status" value="1"/>
</dbReference>
<evidence type="ECO:0000256" key="2">
    <source>
        <dbReference type="ARBA" id="ARBA00022527"/>
    </source>
</evidence>
<evidence type="ECO:0000256" key="5">
    <source>
        <dbReference type="ARBA" id="ARBA00022777"/>
    </source>
</evidence>
<evidence type="ECO:0000256" key="3">
    <source>
        <dbReference type="ARBA" id="ARBA00022679"/>
    </source>
</evidence>
<organism evidence="12 13">
    <name type="scientific">Tetradesmus obliquus</name>
    <name type="common">Green alga</name>
    <name type="synonym">Acutodesmus obliquus</name>
    <dbReference type="NCBI Taxonomy" id="3088"/>
    <lineage>
        <taxon>Eukaryota</taxon>
        <taxon>Viridiplantae</taxon>
        <taxon>Chlorophyta</taxon>
        <taxon>core chlorophytes</taxon>
        <taxon>Chlorophyceae</taxon>
        <taxon>CS clade</taxon>
        <taxon>Sphaeropleales</taxon>
        <taxon>Scenedesmaceae</taxon>
        <taxon>Tetradesmus</taxon>
    </lineage>
</organism>
<protein>
    <recommendedName>
        <fullName evidence="1">non-specific serine/threonine protein kinase</fullName>
        <ecNumber evidence="1">2.7.11.1</ecNumber>
    </recommendedName>
</protein>
<evidence type="ECO:0000313" key="12">
    <source>
        <dbReference type="EMBL" id="WIA15886.1"/>
    </source>
</evidence>
<reference evidence="12 13" key="1">
    <citation type="submission" date="2023-05" db="EMBL/GenBank/DDBJ databases">
        <title>A 100% complete, gapless, phased diploid assembly of the Scenedesmus obliquus UTEX 3031 genome.</title>
        <authorList>
            <person name="Biondi T.C."/>
            <person name="Hanschen E.R."/>
            <person name="Kwon T."/>
            <person name="Eng W."/>
            <person name="Kruse C.P.S."/>
            <person name="Koehler S.I."/>
            <person name="Kunde Y."/>
            <person name="Gleasner C.D."/>
            <person name="You Mak K.T."/>
            <person name="Polle J."/>
            <person name="Hovde B.T."/>
            <person name="Starkenburg S.R."/>
        </authorList>
    </citation>
    <scope>NUCLEOTIDE SEQUENCE [LARGE SCALE GENOMIC DNA]</scope>
    <source>
        <strain evidence="12 13">DOE0152z</strain>
    </source>
</reference>
<feature type="compositionally biased region" description="Acidic residues" evidence="10">
    <location>
        <begin position="521"/>
        <end position="536"/>
    </location>
</feature>
<keyword evidence="3" id="KW-0808">Transferase</keyword>
<feature type="compositionally biased region" description="Low complexity" evidence="10">
    <location>
        <begin position="488"/>
        <end position="505"/>
    </location>
</feature>
<sequence length="667" mass="68947">MGRRLGCGAFATVYEAQLAGSRAKWVVKRLDRVAPEHAQQVSNEVEVLTAAGSHPNLVPFRGWWRDAGGVLCLLLGHCEGGTLAALLKSRAGGSEQGLFEEDMVMCWFVQLLLALHHLHGRRVLHRDLKPDNVLLSGNLRVARLADFGVSKQLEAGMGLAVTCLGTPHYMSPEVITHRPYTFASDMWALGAVLYEMAARRPAFDARGLPQLVVKILRNAYMPLPLSCSRPLQQLVGMLLRADPDDRPTTADLLATSLVRKHLQLLLVLAQGVHRAPAAASAGPAAAAAEVEQANAAGGSRSGTPEVGKRGSSSSSSSSQAAAAADGTADSRSAATSMQQLEQQQQQQLQQQEEDVAAAEEVQLGATKRPSLHAWDASAAYEVQQKKRAEARYQARIMEQRMAREQARQRRKELDPAAAARAAAQQQELELLQEAQRRSRQAAAADSSSSGSMEPLSLSAEAAAAAAAAVQDEQLQLLLEQLRGNAAARAGSSNASSPSPWVAAGDGADDVVGDGGGSAIGSDEEEVEEELGLDDGLDSSADAVGDDEDYAQALALVAAKPGSSKAAGQLASSGRLSAGRASAGSAPTAAVGQLHIAGSHIDGKSSSARGSGSAARPSSFGSKPTTAPAASGVAGGAGAQQGGRARPLSAAAAAAGRMAATARPASKG</sequence>
<feature type="compositionally biased region" description="Low complexity" evidence="10">
    <location>
        <begin position="569"/>
        <end position="585"/>
    </location>
</feature>
<name>A0ABY8U7A9_TETOB</name>
<comment type="catalytic activity">
    <reaction evidence="7">
        <text>L-threonyl-[protein] + ATP = O-phospho-L-threonyl-[protein] + ADP + H(+)</text>
        <dbReference type="Rhea" id="RHEA:46608"/>
        <dbReference type="Rhea" id="RHEA-COMP:11060"/>
        <dbReference type="Rhea" id="RHEA-COMP:11605"/>
        <dbReference type="ChEBI" id="CHEBI:15378"/>
        <dbReference type="ChEBI" id="CHEBI:30013"/>
        <dbReference type="ChEBI" id="CHEBI:30616"/>
        <dbReference type="ChEBI" id="CHEBI:61977"/>
        <dbReference type="ChEBI" id="CHEBI:456216"/>
        <dbReference type="EC" id="2.7.11.1"/>
    </reaction>
</comment>
<keyword evidence="6 9" id="KW-0067">ATP-binding</keyword>
<dbReference type="Proteomes" id="UP001244341">
    <property type="component" value="Chromosome 7b"/>
</dbReference>
<feature type="compositionally biased region" description="Low complexity" evidence="10">
    <location>
        <begin position="641"/>
        <end position="667"/>
    </location>
</feature>
<dbReference type="EMBL" id="CP126214">
    <property type="protein sequence ID" value="WIA15886.1"/>
    <property type="molecule type" value="Genomic_DNA"/>
</dbReference>
<feature type="compositionally biased region" description="Low complexity" evidence="10">
    <location>
        <begin position="416"/>
        <end position="433"/>
    </location>
</feature>
<evidence type="ECO:0000256" key="6">
    <source>
        <dbReference type="ARBA" id="ARBA00022840"/>
    </source>
</evidence>
<dbReference type="InterPro" id="IPR017441">
    <property type="entry name" value="Protein_kinase_ATP_BS"/>
</dbReference>
<evidence type="ECO:0000256" key="10">
    <source>
        <dbReference type="SAM" id="MobiDB-lite"/>
    </source>
</evidence>
<evidence type="ECO:0000256" key="8">
    <source>
        <dbReference type="ARBA" id="ARBA00048679"/>
    </source>
</evidence>
<feature type="region of interest" description="Disordered" evidence="10">
    <location>
        <begin position="403"/>
        <end position="464"/>
    </location>
</feature>
<dbReference type="InterPro" id="IPR051131">
    <property type="entry name" value="NEK_Ser/Thr_kinase_NIMA"/>
</dbReference>
<keyword evidence="5" id="KW-0418">Kinase</keyword>
<feature type="compositionally biased region" description="Low complexity" evidence="10">
    <location>
        <begin position="604"/>
        <end position="631"/>
    </location>
</feature>
<dbReference type="PANTHER" id="PTHR44899">
    <property type="entry name" value="CAMK FAMILY PROTEIN KINASE"/>
    <property type="match status" value="1"/>
</dbReference>
<dbReference type="SUPFAM" id="SSF56112">
    <property type="entry name" value="Protein kinase-like (PK-like)"/>
    <property type="match status" value="1"/>
</dbReference>
<feature type="binding site" evidence="9">
    <location>
        <position position="28"/>
    </location>
    <ligand>
        <name>ATP</name>
        <dbReference type="ChEBI" id="CHEBI:30616"/>
    </ligand>
</feature>
<proteinExistence type="predicted"/>
<dbReference type="PANTHER" id="PTHR44899:SF3">
    <property type="entry name" value="SERINE_THREONINE-PROTEIN KINASE NEK1"/>
    <property type="match status" value="1"/>
</dbReference>
<evidence type="ECO:0000256" key="7">
    <source>
        <dbReference type="ARBA" id="ARBA00047899"/>
    </source>
</evidence>
<keyword evidence="13" id="KW-1185">Reference proteome</keyword>
<dbReference type="InterPro" id="IPR008271">
    <property type="entry name" value="Ser/Thr_kinase_AS"/>
</dbReference>
<feature type="region of interest" description="Disordered" evidence="10">
    <location>
        <begin position="292"/>
        <end position="356"/>
    </location>
</feature>
<dbReference type="EC" id="2.7.11.1" evidence="1"/>
<evidence type="ECO:0000256" key="9">
    <source>
        <dbReference type="PROSITE-ProRule" id="PRU10141"/>
    </source>
</evidence>
<feature type="compositionally biased region" description="Low complexity" evidence="10">
    <location>
        <begin position="440"/>
        <end position="464"/>
    </location>
</feature>
<keyword evidence="2" id="KW-0723">Serine/threonine-protein kinase</keyword>
<dbReference type="PROSITE" id="PS50011">
    <property type="entry name" value="PROTEIN_KINASE_DOM"/>
    <property type="match status" value="1"/>
</dbReference>
<dbReference type="InterPro" id="IPR011009">
    <property type="entry name" value="Kinase-like_dom_sf"/>
</dbReference>
<evidence type="ECO:0000256" key="4">
    <source>
        <dbReference type="ARBA" id="ARBA00022741"/>
    </source>
</evidence>
<feature type="region of interest" description="Disordered" evidence="10">
    <location>
        <begin position="488"/>
        <end position="544"/>
    </location>
</feature>